<keyword evidence="2" id="KW-0472">Membrane</keyword>
<name>A0A097IHY1_9CORY</name>
<dbReference type="Proteomes" id="UP000029914">
    <property type="component" value="Chromosome"/>
</dbReference>
<feature type="coiled-coil region" evidence="1">
    <location>
        <begin position="541"/>
        <end position="568"/>
    </location>
</feature>
<dbReference type="EMBL" id="CP006764">
    <property type="protein sequence ID" value="AIT61735.1"/>
    <property type="molecule type" value="Genomic_DNA"/>
</dbReference>
<gene>
    <name evidence="4" type="ORF">CDOO_10995</name>
</gene>
<evidence type="ECO:0000313" key="4">
    <source>
        <dbReference type="EMBL" id="AIT61735.1"/>
    </source>
</evidence>
<dbReference type="KEGG" id="cdo:CDOO_10995"/>
<dbReference type="AlphaFoldDB" id="A0A097IHY1"/>
<dbReference type="PANTHER" id="PTHR43681:SF1">
    <property type="entry name" value="SARCALUMENIN"/>
    <property type="match status" value="1"/>
</dbReference>
<reference evidence="4 5" key="1">
    <citation type="submission" date="2013-09" db="EMBL/GenBank/DDBJ databases">
        <title>Complete genome sequence of Corynebacterium doosanense CAU 212(T) (=DSM 45436(T)), isolated from activated sludge.</title>
        <authorList>
            <person name="Schaffert L."/>
            <person name="Albersmeier A."/>
            <person name="Kalinowski J."/>
            <person name="Ruckert C."/>
        </authorList>
    </citation>
    <scope>NUCLEOTIDE SEQUENCE [LARGE SCALE GENOMIC DNA]</scope>
    <source>
        <strain evidence="4 5">CAU 212</strain>
    </source>
</reference>
<protein>
    <recommendedName>
        <fullName evidence="3">Dynamin N-terminal domain-containing protein</fullName>
    </recommendedName>
</protein>
<sequence>MAQTRRSPRESVERATQIIRRYGMERTAEHAVELMDTTFRAGTVVVIGEIKRGKSSLVNALVGHRNLLPVDVLTCTSAPIRVRVDPEIPADAAPRIALVRGDRRDPANAGDIVTWATQESVSGMVRSRDEEKIALIPTAVDIEMHLDDLGAVTVIDTPGVGGLDEHAVTAALQEANRAGLVLMVCDASTPITAPEMDILDRARTQTGGVIVVVTKTDKNLRRWRDIVEDDKRLIEKHVGVRLPVIGVSSLRAVDAAQADDPARRAELEERSGIAELRRMIRGHLENPSSSGQLAGVEAARGALHRIRGSISEDIAINTDSSAAVAELENERAGLERLREQAGEWEQLFQRDIALTRNRITDTLDGELDLLRQAWSRRIDSEGLRVLRAKPQVFTSQIETELVSVMDKTVSALLNEISDHTHRMFPDDAETRDAVMAVVLQSIGPREVSGPEVAKKTKDLLDPSMLTMGMVGAGLLTAVIPFAPLAGAAWIGVNAGFRAMRNGKQHLQQWLRETTATVKASTVRMMDMVITTARSEIMMSHRRNLKARSRELQLKIDEARTVARDSESERQARVATLNKNLDIVTATIRELDGHVDTLRAPAPAPTRDTPAGAPQ</sequence>
<proteinExistence type="predicted"/>
<keyword evidence="1" id="KW-0175">Coiled coil</keyword>
<dbReference type="InterPro" id="IPR045063">
    <property type="entry name" value="Dynamin_N"/>
</dbReference>
<dbReference type="Pfam" id="PF00350">
    <property type="entry name" value="Dynamin_N"/>
    <property type="match status" value="1"/>
</dbReference>
<dbReference type="Gene3D" id="3.40.50.300">
    <property type="entry name" value="P-loop containing nucleotide triphosphate hydrolases"/>
    <property type="match status" value="1"/>
</dbReference>
<dbReference type="InterPro" id="IPR051943">
    <property type="entry name" value="TRAFAC_Dynamin-like_GTPase"/>
</dbReference>
<accession>A0A097IHY1</accession>
<dbReference type="SUPFAM" id="SSF52540">
    <property type="entry name" value="P-loop containing nucleoside triphosphate hydrolases"/>
    <property type="match status" value="1"/>
</dbReference>
<dbReference type="HOGENOM" id="CLU_028675_0_0_11"/>
<dbReference type="PANTHER" id="PTHR43681">
    <property type="entry name" value="TRANSMEMBRANE GTPASE FZO"/>
    <property type="match status" value="1"/>
</dbReference>
<evidence type="ECO:0000259" key="3">
    <source>
        <dbReference type="Pfam" id="PF00350"/>
    </source>
</evidence>
<organism evidence="4 5">
    <name type="scientific">Corynebacterium doosanense CAU 212 = DSM 45436</name>
    <dbReference type="NCBI Taxonomy" id="558173"/>
    <lineage>
        <taxon>Bacteria</taxon>
        <taxon>Bacillati</taxon>
        <taxon>Actinomycetota</taxon>
        <taxon>Actinomycetes</taxon>
        <taxon>Mycobacteriales</taxon>
        <taxon>Corynebacteriaceae</taxon>
        <taxon>Corynebacterium</taxon>
    </lineage>
</organism>
<evidence type="ECO:0000313" key="5">
    <source>
        <dbReference type="Proteomes" id="UP000029914"/>
    </source>
</evidence>
<dbReference type="InterPro" id="IPR027417">
    <property type="entry name" value="P-loop_NTPase"/>
</dbReference>
<feature type="transmembrane region" description="Helical" evidence="2">
    <location>
        <begin position="464"/>
        <end position="490"/>
    </location>
</feature>
<keyword evidence="2" id="KW-1133">Transmembrane helix</keyword>
<dbReference type="STRING" id="558173.CDOO_10995"/>
<evidence type="ECO:0000256" key="2">
    <source>
        <dbReference type="SAM" id="Phobius"/>
    </source>
</evidence>
<dbReference type="eggNOG" id="COG0699">
    <property type="taxonomic scope" value="Bacteria"/>
</dbReference>
<keyword evidence="2" id="KW-0812">Transmembrane</keyword>
<keyword evidence="5" id="KW-1185">Reference proteome</keyword>
<feature type="domain" description="Dynamin N-terminal" evidence="3">
    <location>
        <begin position="44"/>
        <end position="215"/>
    </location>
</feature>
<feature type="coiled-coil region" evidence="1">
    <location>
        <begin position="317"/>
        <end position="347"/>
    </location>
</feature>
<evidence type="ECO:0000256" key="1">
    <source>
        <dbReference type="SAM" id="Coils"/>
    </source>
</evidence>